<feature type="domain" description="RNase H type-1" evidence="1">
    <location>
        <begin position="91"/>
        <end position="143"/>
    </location>
</feature>
<dbReference type="Proteomes" id="UP000593561">
    <property type="component" value="Unassembled WGS sequence"/>
</dbReference>
<dbReference type="Pfam" id="PF13456">
    <property type="entry name" value="RVT_3"/>
    <property type="match status" value="1"/>
</dbReference>
<organism evidence="2 3">
    <name type="scientific">Gossypium davidsonii</name>
    <name type="common">Davidson's cotton</name>
    <name type="synonym">Gossypium klotzschianum subsp. davidsonii</name>
    <dbReference type="NCBI Taxonomy" id="34287"/>
    <lineage>
        <taxon>Eukaryota</taxon>
        <taxon>Viridiplantae</taxon>
        <taxon>Streptophyta</taxon>
        <taxon>Embryophyta</taxon>
        <taxon>Tracheophyta</taxon>
        <taxon>Spermatophyta</taxon>
        <taxon>Magnoliopsida</taxon>
        <taxon>eudicotyledons</taxon>
        <taxon>Gunneridae</taxon>
        <taxon>Pentapetalae</taxon>
        <taxon>rosids</taxon>
        <taxon>malvids</taxon>
        <taxon>Malvales</taxon>
        <taxon>Malvaceae</taxon>
        <taxon>Malvoideae</taxon>
        <taxon>Gossypium</taxon>
    </lineage>
</organism>
<evidence type="ECO:0000259" key="1">
    <source>
        <dbReference type="Pfam" id="PF13456"/>
    </source>
</evidence>
<accession>A0A7J8T7X4</accession>
<dbReference type="GO" id="GO:0003676">
    <property type="term" value="F:nucleic acid binding"/>
    <property type="evidence" value="ECO:0007669"/>
    <property type="project" value="InterPro"/>
</dbReference>
<dbReference type="GO" id="GO:0004523">
    <property type="term" value="F:RNA-DNA hybrid ribonuclease activity"/>
    <property type="evidence" value="ECO:0007669"/>
    <property type="project" value="InterPro"/>
</dbReference>
<keyword evidence="3" id="KW-1185">Reference proteome</keyword>
<sequence length="169" mass="20066">MVGCTLWVLWIERNKFMHDEIKNLAQAIVERIQAQLEELYGLNEMLLVIRVEIVIWKPLENTFIKINFDGGFSSPFLEIMFEDCYQKSKGDVVIKVDYLMLIKKLQANMKDDSCISAYISNLNSLQKKFKNCVFLHIQRQGNQRRWWRKIDRERLGEVPLDCEMKIGFK</sequence>
<proteinExistence type="predicted"/>
<feature type="non-terminal residue" evidence="2">
    <location>
        <position position="1"/>
    </location>
</feature>
<evidence type="ECO:0000313" key="3">
    <source>
        <dbReference type="Proteomes" id="UP000593561"/>
    </source>
</evidence>
<name>A0A7J8T7X4_GOSDV</name>
<gene>
    <name evidence="2" type="ORF">Godav_024912</name>
</gene>
<dbReference type="AlphaFoldDB" id="A0A7J8T7X4"/>
<dbReference type="EMBL" id="JABFAC010238133">
    <property type="protein sequence ID" value="MBA0634449.1"/>
    <property type="molecule type" value="Genomic_DNA"/>
</dbReference>
<protein>
    <recommendedName>
        <fullName evidence="1">RNase H type-1 domain-containing protein</fullName>
    </recommendedName>
</protein>
<evidence type="ECO:0000313" key="2">
    <source>
        <dbReference type="EMBL" id="MBA0634449.1"/>
    </source>
</evidence>
<dbReference type="InterPro" id="IPR002156">
    <property type="entry name" value="RNaseH_domain"/>
</dbReference>
<reference evidence="2 3" key="1">
    <citation type="journal article" date="2019" name="Genome Biol. Evol.">
        <title>Insights into the evolution of the New World diploid cottons (Gossypium, subgenus Houzingenia) based on genome sequencing.</title>
        <authorList>
            <person name="Grover C.E."/>
            <person name="Arick M.A. 2nd"/>
            <person name="Thrash A."/>
            <person name="Conover J.L."/>
            <person name="Sanders W.S."/>
            <person name="Peterson D.G."/>
            <person name="Frelichowski J.E."/>
            <person name="Scheffler J.A."/>
            <person name="Scheffler B.E."/>
            <person name="Wendel J.F."/>
        </authorList>
    </citation>
    <scope>NUCLEOTIDE SEQUENCE [LARGE SCALE GENOMIC DNA]</scope>
    <source>
        <strain evidence="2">27</strain>
        <tissue evidence="2">Leaf</tissue>
    </source>
</reference>
<comment type="caution">
    <text evidence="2">The sequence shown here is derived from an EMBL/GenBank/DDBJ whole genome shotgun (WGS) entry which is preliminary data.</text>
</comment>